<organism evidence="4 5">
    <name type="scientific">Tetrahymena thermophila (strain SB210)</name>
    <dbReference type="NCBI Taxonomy" id="312017"/>
    <lineage>
        <taxon>Eukaryota</taxon>
        <taxon>Sar</taxon>
        <taxon>Alveolata</taxon>
        <taxon>Ciliophora</taxon>
        <taxon>Intramacronucleata</taxon>
        <taxon>Oligohymenophorea</taxon>
        <taxon>Hymenostomatida</taxon>
        <taxon>Tetrahymenina</taxon>
        <taxon>Tetrahymenidae</taxon>
        <taxon>Tetrahymena</taxon>
    </lineage>
</organism>
<dbReference type="InParanoid" id="I7MH93"/>
<keyword evidence="1" id="KW-0175">Coiled coil</keyword>
<dbReference type="SUPFAM" id="SSF50729">
    <property type="entry name" value="PH domain-like"/>
    <property type="match status" value="1"/>
</dbReference>
<dbReference type="KEGG" id="tet:TTHERM_00058660"/>
<dbReference type="PANTHER" id="PTHR13743:SF123">
    <property type="entry name" value="PROTEIN FAN"/>
    <property type="match status" value="1"/>
</dbReference>
<name>I7MH93_TETTS</name>
<dbReference type="GeneID" id="7829566"/>
<evidence type="ECO:0000259" key="2">
    <source>
        <dbReference type="PROSITE" id="PS50197"/>
    </source>
</evidence>
<dbReference type="PROSITE" id="PS51783">
    <property type="entry name" value="PH_BEACH"/>
    <property type="match status" value="1"/>
</dbReference>
<dbReference type="InterPro" id="IPR023362">
    <property type="entry name" value="PH-BEACH_dom"/>
</dbReference>
<dbReference type="PROSITE" id="PS50197">
    <property type="entry name" value="BEACH"/>
    <property type="match status" value="1"/>
</dbReference>
<gene>
    <name evidence="4" type="ORF">TTHERM_00058660</name>
</gene>
<evidence type="ECO:0000313" key="5">
    <source>
        <dbReference type="Proteomes" id="UP000009168"/>
    </source>
</evidence>
<dbReference type="AlphaFoldDB" id="I7MH93"/>
<reference evidence="5" key="1">
    <citation type="journal article" date="2006" name="PLoS Biol.">
        <title>Macronuclear genome sequence of the ciliate Tetrahymena thermophila, a model eukaryote.</title>
        <authorList>
            <person name="Eisen J.A."/>
            <person name="Coyne R.S."/>
            <person name="Wu M."/>
            <person name="Wu D."/>
            <person name="Thiagarajan M."/>
            <person name="Wortman J.R."/>
            <person name="Badger J.H."/>
            <person name="Ren Q."/>
            <person name="Amedeo P."/>
            <person name="Jones K.M."/>
            <person name="Tallon L.J."/>
            <person name="Delcher A.L."/>
            <person name="Salzberg S.L."/>
            <person name="Silva J.C."/>
            <person name="Haas B.J."/>
            <person name="Majoros W.H."/>
            <person name="Farzad M."/>
            <person name="Carlton J.M."/>
            <person name="Smith R.K. Jr."/>
            <person name="Garg J."/>
            <person name="Pearlman R.E."/>
            <person name="Karrer K.M."/>
            <person name="Sun L."/>
            <person name="Manning G."/>
            <person name="Elde N.C."/>
            <person name="Turkewitz A.P."/>
            <person name="Asai D.J."/>
            <person name="Wilkes D.E."/>
            <person name="Wang Y."/>
            <person name="Cai H."/>
            <person name="Collins K."/>
            <person name="Stewart B.A."/>
            <person name="Lee S.R."/>
            <person name="Wilamowska K."/>
            <person name="Weinberg Z."/>
            <person name="Ruzzo W.L."/>
            <person name="Wloga D."/>
            <person name="Gaertig J."/>
            <person name="Frankel J."/>
            <person name="Tsao C.-C."/>
            <person name="Gorovsky M.A."/>
            <person name="Keeling P.J."/>
            <person name="Waller R.F."/>
            <person name="Patron N.J."/>
            <person name="Cherry J.M."/>
            <person name="Stover N.A."/>
            <person name="Krieger C.J."/>
            <person name="del Toro C."/>
            <person name="Ryder H.F."/>
            <person name="Williamson S.C."/>
            <person name="Barbeau R.A."/>
            <person name="Hamilton E.P."/>
            <person name="Orias E."/>
        </authorList>
    </citation>
    <scope>NUCLEOTIDE SEQUENCE [LARGE SCALE GENOMIC DNA]</scope>
    <source>
        <strain evidence="5">SB210</strain>
    </source>
</reference>
<dbReference type="Pfam" id="PF14844">
    <property type="entry name" value="PH_BEACH"/>
    <property type="match status" value="1"/>
</dbReference>
<dbReference type="SUPFAM" id="SSF81837">
    <property type="entry name" value="BEACH domain"/>
    <property type="match status" value="1"/>
</dbReference>
<dbReference type="Gene3D" id="1.10.1540.10">
    <property type="entry name" value="BEACH domain"/>
    <property type="match status" value="1"/>
</dbReference>
<dbReference type="EMBL" id="GG662853">
    <property type="protein sequence ID" value="EAR87354.2"/>
    <property type="molecule type" value="Genomic_DNA"/>
</dbReference>
<dbReference type="OrthoDB" id="26681at2759"/>
<feature type="domain" description="BEACH-type PH" evidence="3">
    <location>
        <begin position="295"/>
        <end position="391"/>
    </location>
</feature>
<sequence length="817" mass="95962">MFYCLSSIKKPKKQFNLLHLESNELYILSLGVSLIVDLNTEEQKSSLIHILFDQINCLNDNYFQNKTFNLQKLFTKLIFYNGRVQGKLHLCSRSLVFEPFDIDLPLIKMKYSHNISLKLIKSVNCQKLQALLQIQLPASQLNEGKIEKEIQKLQGQSNQARPQSPLNQDLKNKKKGELVTRLYRQQKQSSNSIKESQSIQQQQNYFKDVLMNAIFIQNDKLFVIHRNPISPYLTEINTDNIIFSIDKTNTKEQIIRFLKFYDGFIRTKDETLYINFIIENSVQQSMKEFAEQKKNQGKQINFIHKAMKITPEGNIHGFWTSIGTSLMFCPIINSIDSNIIEYKLSDVKGFLKYRYLMKHQGIEIWFYNKKRSLLLVFDDNQTQQTVFSYLGEACTKVQQYGYNQDQITQLWINNSISNFEYLMYLNTIANRSFNDISSYPIFPWIVGDYRSESIDLDNPEFFRDLSKPVGALNKHRLQKLKDFYTDILREKYKNAEGYLYPTHYSSPGLVVYFLIRKIPEFVIKLQNGVFGPTDRIFRGVESTWDNTLKLDADFKELIPEFYYSDGDFLVNNEKLELGISPEGDIIDDALIPNWAENVHDFIQKMKLCIESDYVSKNIHHWIDLIFGYKQTGEQAKKSNNLFYPLTYEQNINWSKYQSPYEKAAMEIQVQEFGQCPVQVFKKQHPQRKPKHIYSGPNNLQEQYNLLIKKYQNLKVENETVKQQLAAQEDNQQQKLQTEEIQFLQNQHAVQLLDMQNKIKYLSQQNENLKQFIKGFQEKMDQENSVSSNFLQAVEDQSGQAINENDFDFLNETENSTI</sequence>
<feature type="domain" description="BEACH" evidence="2">
    <location>
        <begin position="396"/>
        <end position="687"/>
    </location>
</feature>
<dbReference type="Proteomes" id="UP000009168">
    <property type="component" value="Unassembled WGS sequence"/>
</dbReference>
<dbReference type="InterPro" id="IPR050865">
    <property type="entry name" value="BEACH_Domain"/>
</dbReference>
<dbReference type="PANTHER" id="PTHR13743">
    <property type="entry name" value="BEIGE/BEACH-RELATED"/>
    <property type="match status" value="1"/>
</dbReference>
<dbReference type="InterPro" id="IPR036372">
    <property type="entry name" value="BEACH_dom_sf"/>
</dbReference>
<dbReference type="InterPro" id="IPR000409">
    <property type="entry name" value="BEACH_dom"/>
</dbReference>
<dbReference type="eggNOG" id="KOG1786">
    <property type="taxonomic scope" value="Eukaryota"/>
</dbReference>
<dbReference type="STRING" id="312017.I7MH93"/>
<dbReference type="Pfam" id="PF02138">
    <property type="entry name" value="Beach"/>
    <property type="match status" value="1"/>
</dbReference>
<keyword evidence="5" id="KW-1185">Reference proteome</keyword>
<evidence type="ECO:0000259" key="3">
    <source>
        <dbReference type="PROSITE" id="PS51783"/>
    </source>
</evidence>
<dbReference type="InterPro" id="IPR057496">
    <property type="entry name" value="FAN-like_PH"/>
</dbReference>
<dbReference type="CDD" id="cd06071">
    <property type="entry name" value="Beach"/>
    <property type="match status" value="1"/>
</dbReference>
<accession>I7MH93</accession>
<proteinExistence type="predicted"/>
<dbReference type="RefSeq" id="XP_001007599.2">
    <property type="nucleotide sequence ID" value="XM_001007599.2"/>
</dbReference>
<evidence type="ECO:0000313" key="4">
    <source>
        <dbReference type="EMBL" id="EAR87354.2"/>
    </source>
</evidence>
<dbReference type="Pfam" id="PF25400">
    <property type="entry name" value="PH_FAN"/>
    <property type="match status" value="1"/>
</dbReference>
<evidence type="ECO:0000256" key="1">
    <source>
        <dbReference type="SAM" id="Coils"/>
    </source>
</evidence>
<dbReference type="SMART" id="SM01026">
    <property type="entry name" value="Beach"/>
    <property type="match status" value="1"/>
</dbReference>
<feature type="coiled-coil region" evidence="1">
    <location>
        <begin position="703"/>
        <end position="746"/>
    </location>
</feature>
<dbReference type="InterPro" id="IPR011993">
    <property type="entry name" value="PH-like_dom_sf"/>
</dbReference>
<protein>
    <submittedName>
        <fullName evidence="4">Beige/BEACH domain protein</fullName>
    </submittedName>
</protein>
<dbReference type="Gene3D" id="2.30.29.30">
    <property type="entry name" value="Pleckstrin-homology domain (PH domain)/Phosphotyrosine-binding domain (PTB)"/>
    <property type="match status" value="1"/>
</dbReference>